<evidence type="ECO:0000256" key="9">
    <source>
        <dbReference type="ARBA" id="ARBA00034873"/>
    </source>
</evidence>
<evidence type="ECO:0000313" key="13">
    <source>
        <dbReference type="EMBL" id="KAK0422488.1"/>
    </source>
</evidence>
<dbReference type="InterPro" id="IPR007484">
    <property type="entry name" value="Peptidase_M28"/>
</dbReference>
<evidence type="ECO:0000256" key="10">
    <source>
        <dbReference type="SAM" id="MobiDB-lite"/>
    </source>
</evidence>
<keyword evidence="4" id="KW-0732">Signal</keyword>
<dbReference type="Proteomes" id="UP001175271">
    <property type="component" value="Unassembled WGS sequence"/>
</dbReference>
<name>A0AA39IFV5_9BILA</name>
<protein>
    <recommendedName>
        <fullName evidence="9">BOS complex subunit NCLN</fullName>
    </recommendedName>
</protein>
<organism evidence="13 14">
    <name type="scientific">Steinernema hermaphroditum</name>
    <dbReference type="NCBI Taxonomy" id="289476"/>
    <lineage>
        <taxon>Eukaryota</taxon>
        <taxon>Metazoa</taxon>
        <taxon>Ecdysozoa</taxon>
        <taxon>Nematoda</taxon>
        <taxon>Chromadorea</taxon>
        <taxon>Rhabditida</taxon>
        <taxon>Tylenchina</taxon>
        <taxon>Panagrolaimomorpha</taxon>
        <taxon>Strongyloidoidea</taxon>
        <taxon>Steinernematidae</taxon>
        <taxon>Steinernema</taxon>
    </lineage>
</organism>
<evidence type="ECO:0000256" key="8">
    <source>
        <dbReference type="ARBA" id="ARBA00023180"/>
    </source>
</evidence>
<keyword evidence="14" id="KW-1185">Reference proteome</keyword>
<evidence type="ECO:0000256" key="1">
    <source>
        <dbReference type="ARBA" id="ARBA00004389"/>
    </source>
</evidence>
<feature type="domain" description="Peptidase M28" evidence="12">
    <location>
        <begin position="249"/>
        <end position="459"/>
    </location>
</feature>
<keyword evidence="5" id="KW-0256">Endoplasmic reticulum</keyword>
<dbReference type="Gene3D" id="3.40.630.10">
    <property type="entry name" value="Zn peptidases"/>
    <property type="match status" value="1"/>
</dbReference>
<comment type="subcellular location">
    <subcellularLocation>
        <location evidence="1">Endoplasmic reticulum membrane</location>
        <topology evidence="1">Single-pass membrane protein</topology>
    </subcellularLocation>
</comment>
<dbReference type="GO" id="GO:0009966">
    <property type="term" value="P:regulation of signal transduction"/>
    <property type="evidence" value="ECO:0007669"/>
    <property type="project" value="InterPro"/>
</dbReference>
<feature type="transmembrane region" description="Helical" evidence="11">
    <location>
        <begin position="557"/>
        <end position="578"/>
    </location>
</feature>
<keyword evidence="6 11" id="KW-1133">Transmembrane helix</keyword>
<sequence>MEVQNGSVEEGGLVGEVGEGARPHRFPRESFDTVSGTKGEDTEPPTKRPVLRQIGVMQDELLDAIRNPSFLVYLSILLAVCSQLGASASDNVELGFTAYRLQQFDMQGNQYGSRSSRVAYEAVSLNVETVRKSAIVHWKDVLQRNLADVLGKAAGAIVIVIPADLDAFAEEKEFLKFEQTLTQIKTDLAVFVAPWSEAVASLLDDVKTTSDRASTAAQQLVNVFAGNTFQLSSSGSGTPTISDKKQHFNVVGRLAAHERGVPTLVFVAHHDSYGAVPALSTGADSNGSGMVALLELMAVFQRFYENAATRPKYNMLFIATAAGKFSYQGARQWLDDYIEKPTEERIELVLCLDTIGNGDMLRMHVAKVPKEESAAMKIFKRMESLLTGSSRKIEMVKLAINRNNDFLNWEHERFNLKRMPAVTISRLPSPTDPTRNSMLDTVSRLNLQVLESNIRLVAEAVLGHVFHLPAAGCSVDTGCSLLGTTPVESERVAALIAKFASTSRSAALPNRVLANELRDLMHHYTGGHASLQQVTLVDVSLYGPEEEKIIAHRVKPAIFDLFIGVAVVGYLFVFYQLVSRAQVFIERFVAVASRRNAKKSV</sequence>
<dbReference type="InterPro" id="IPR016574">
    <property type="entry name" value="Nicalin"/>
</dbReference>
<keyword evidence="7 11" id="KW-0472">Membrane</keyword>
<evidence type="ECO:0000259" key="12">
    <source>
        <dbReference type="Pfam" id="PF04389"/>
    </source>
</evidence>
<reference evidence="13" key="1">
    <citation type="submission" date="2023-06" db="EMBL/GenBank/DDBJ databases">
        <title>Genomic analysis of the entomopathogenic nematode Steinernema hermaphroditum.</title>
        <authorList>
            <person name="Schwarz E.M."/>
            <person name="Heppert J.K."/>
            <person name="Baniya A."/>
            <person name="Schwartz H.T."/>
            <person name="Tan C.-H."/>
            <person name="Antoshechkin I."/>
            <person name="Sternberg P.W."/>
            <person name="Goodrich-Blair H."/>
            <person name="Dillman A.R."/>
        </authorList>
    </citation>
    <scope>NUCLEOTIDE SEQUENCE</scope>
    <source>
        <strain evidence="13">PS9179</strain>
        <tissue evidence="13">Whole animal</tissue>
    </source>
</reference>
<feature type="compositionally biased region" description="Low complexity" evidence="10">
    <location>
        <begin position="1"/>
        <end position="11"/>
    </location>
</feature>
<dbReference type="AlphaFoldDB" id="A0AA39IFV5"/>
<feature type="compositionally biased region" description="Basic and acidic residues" evidence="10">
    <location>
        <begin position="19"/>
        <end position="31"/>
    </location>
</feature>
<accession>A0AA39IFV5</accession>
<keyword evidence="8" id="KW-0325">Glycoprotein</keyword>
<dbReference type="PROSITE" id="PS00018">
    <property type="entry name" value="EF_HAND_1"/>
    <property type="match status" value="1"/>
</dbReference>
<evidence type="ECO:0000256" key="4">
    <source>
        <dbReference type="ARBA" id="ARBA00022729"/>
    </source>
</evidence>
<evidence type="ECO:0000256" key="5">
    <source>
        <dbReference type="ARBA" id="ARBA00022824"/>
    </source>
</evidence>
<evidence type="ECO:0000256" key="6">
    <source>
        <dbReference type="ARBA" id="ARBA00022989"/>
    </source>
</evidence>
<dbReference type="InterPro" id="IPR018247">
    <property type="entry name" value="EF_Hand_1_Ca_BS"/>
</dbReference>
<dbReference type="CDD" id="cd03882">
    <property type="entry name" value="M28_nicalin_like"/>
    <property type="match status" value="1"/>
</dbReference>
<feature type="region of interest" description="Disordered" evidence="10">
    <location>
        <begin position="1"/>
        <end position="48"/>
    </location>
</feature>
<dbReference type="EMBL" id="JAUCMV010000001">
    <property type="protein sequence ID" value="KAK0422488.1"/>
    <property type="molecule type" value="Genomic_DNA"/>
</dbReference>
<keyword evidence="3 11" id="KW-0812">Transmembrane</keyword>
<evidence type="ECO:0000256" key="2">
    <source>
        <dbReference type="ARBA" id="ARBA00007717"/>
    </source>
</evidence>
<dbReference type="SUPFAM" id="SSF53187">
    <property type="entry name" value="Zn-dependent exopeptidases"/>
    <property type="match status" value="1"/>
</dbReference>
<evidence type="ECO:0000256" key="3">
    <source>
        <dbReference type="ARBA" id="ARBA00022692"/>
    </source>
</evidence>
<gene>
    <name evidence="13" type="ORF">QR680_007601</name>
</gene>
<dbReference type="Pfam" id="PF04389">
    <property type="entry name" value="Peptidase_M28"/>
    <property type="match status" value="1"/>
</dbReference>
<evidence type="ECO:0000256" key="11">
    <source>
        <dbReference type="SAM" id="Phobius"/>
    </source>
</evidence>
<dbReference type="GO" id="GO:0005789">
    <property type="term" value="C:endoplasmic reticulum membrane"/>
    <property type="evidence" value="ECO:0007669"/>
    <property type="project" value="UniProtKB-SubCell"/>
</dbReference>
<comment type="similarity">
    <text evidence="2">Belongs to the nicastrin family.</text>
</comment>
<evidence type="ECO:0000256" key="7">
    <source>
        <dbReference type="ARBA" id="ARBA00023136"/>
    </source>
</evidence>
<comment type="caution">
    <text evidence="13">The sequence shown here is derived from an EMBL/GenBank/DDBJ whole genome shotgun (WGS) entry which is preliminary data.</text>
</comment>
<evidence type="ECO:0000313" key="14">
    <source>
        <dbReference type="Proteomes" id="UP001175271"/>
    </source>
</evidence>
<dbReference type="PANTHER" id="PTHR31826">
    <property type="entry name" value="NICALIN"/>
    <property type="match status" value="1"/>
</dbReference>
<proteinExistence type="inferred from homology"/>